<keyword evidence="3 9" id="KW-0328">Glycosyltransferase</keyword>
<sequence>MRLIPWALTALLIGLFWAAQLQLLPAGGYHYYDEYHTLDRTMAFAAHDDWFTVYSYQEPSFRKPPLQYWIGAVLLEAGVDELTALRLPSVMFSLGSFFAVAMLAAAMMPQSLWAPPGAVLLLASSSMYWDHALSAMLDIGAALFATLPLAAAILALKRPAWWYFAGITIALGALQKAPIGLVLVGFFLLFLSLTQRWHGRDFRTIRSEQAFRIGFWIALAGTFS</sequence>
<keyword evidence="4 9" id="KW-0808">Transferase</keyword>
<accession>A0A1G8K114</accession>
<dbReference type="EMBL" id="FNEK01000002">
    <property type="protein sequence ID" value="SDI37047.1"/>
    <property type="molecule type" value="Genomic_DNA"/>
</dbReference>
<name>A0A1G8K114_9RHOB</name>
<dbReference type="AlphaFoldDB" id="A0A1G8K114"/>
<evidence type="ECO:0000313" key="10">
    <source>
        <dbReference type="Proteomes" id="UP000199382"/>
    </source>
</evidence>
<keyword evidence="6" id="KW-1133">Transmembrane helix</keyword>
<proteinExistence type="predicted"/>
<evidence type="ECO:0000256" key="5">
    <source>
        <dbReference type="ARBA" id="ARBA00022692"/>
    </source>
</evidence>
<dbReference type="PANTHER" id="PTHR33908:SF11">
    <property type="entry name" value="MEMBRANE PROTEIN"/>
    <property type="match status" value="1"/>
</dbReference>
<dbReference type="GO" id="GO:0005886">
    <property type="term" value="C:plasma membrane"/>
    <property type="evidence" value="ECO:0007669"/>
    <property type="project" value="UniProtKB-SubCell"/>
</dbReference>
<organism evidence="9 10">
    <name type="scientific">Aliiruegeria lutimaris</name>
    <dbReference type="NCBI Taxonomy" id="571298"/>
    <lineage>
        <taxon>Bacteria</taxon>
        <taxon>Pseudomonadati</taxon>
        <taxon>Pseudomonadota</taxon>
        <taxon>Alphaproteobacteria</taxon>
        <taxon>Rhodobacterales</taxon>
        <taxon>Roseobacteraceae</taxon>
        <taxon>Aliiruegeria</taxon>
    </lineage>
</organism>
<reference evidence="9 10" key="1">
    <citation type="submission" date="2016-10" db="EMBL/GenBank/DDBJ databases">
        <authorList>
            <person name="de Groot N.N."/>
        </authorList>
    </citation>
    <scope>NUCLEOTIDE SEQUENCE [LARGE SCALE GENOMIC DNA]</scope>
    <source>
        <strain evidence="9 10">DSM 25294</strain>
    </source>
</reference>
<evidence type="ECO:0000256" key="1">
    <source>
        <dbReference type="ARBA" id="ARBA00004651"/>
    </source>
</evidence>
<dbReference type="Pfam" id="PF13231">
    <property type="entry name" value="PMT_2"/>
    <property type="match status" value="1"/>
</dbReference>
<gene>
    <name evidence="9" type="ORF">SAMN04488026_1002113</name>
</gene>
<dbReference type="GO" id="GO:0016763">
    <property type="term" value="F:pentosyltransferase activity"/>
    <property type="evidence" value="ECO:0007669"/>
    <property type="project" value="TreeGrafter"/>
</dbReference>
<keyword evidence="2" id="KW-1003">Cell membrane</keyword>
<protein>
    <submittedName>
        <fullName evidence="9">Dolichyl-phosphate-mannose-protein mannosyltransferase</fullName>
    </submittedName>
</protein>
<evidence type="ECO:0000313" key="9">
    <source>
        <dbReference type="EMBL" id="SDI37047.1"/>
    </source>
</evidence>
<dbReference type="InterPro" id="IPR050297">
    <property type="entry name" value="LipidA_mod_glycosyltrf_83"/>
</dbReference>
<evidence type="ECO:0000256" key="7">
    <source>
        <dbReference type="ARBA" id="ARBA00023136"/>
    </source>
</evidence>
<evidence type="ECO:0000256" key="4">
    <source>
        <dbReference type="ARBA" id="ARBA00022679"/>
    </source>
</evidence>
<dbReference type="InterPro" id="IPR038731">
    <property type="entry name" value="RgtA/B/C-like"/>
</dbReference>
<comment type="subcellular location">
    <subcellularLocation>
        <location evidence="1">Cell membrane</location>
        <topology evidence="1">Multi-pass membrane protein</topology>
    </subcellularLocation>
</comment>
<dbReference type="GO" id="GO:0009103">
    <property type="term" value="P:lipopolysaccharide biosynthetic process"/>
    <property type="evidence" value="ECO:0007669"/>
    <property type="project" value="UniProtKB-ARBA"/>
</dbReference>
<feature type="domain" description="Glycosyltransferase RgtA/B/C/D-like" evidence="8">
    <location>
        <begin position="63"/>
        <end position="197"/>
    </location>
</feature>
<dbReference type="Proteomes" id="UP000199382">
    <property type="component" value="Unassembled WGS sequence"/>
</dbReference>
<evidence type="ECO:0000256" key="3">
    <source>
        <dbReference type="ARBA" id="ARBA00022676"/>
    </source>
</evidence>
<keyword evidence="10" id="KW-1185">Reference proteome</keyword>
<keyword evidence="7" id="KW-0472">Membrane</keyword>
<dbReference type="STRING" id="571298.SAMN04488026_1002113"/>
<dbReference type="PANTHER" id="PTHR33908">
    <property type="entry name" value="MANNOSYLTRANSFERASE YKCB-RELATED"/>
    <property type="match status" value="1"/>
</dbReference>
<keyword evidence="5" id="KW-0812">Transmembrane</keyword>
<evidence type="ECO:0000256" key="2">
    <source>
        <dbReference type="ARBA" id="ARBA00022475"/>
    </source>
</evidence>
<dbReference type="OrthoDB" id="9775035at2"/>
<evidence type="ECO:0000259" key="8">
    <source>
        <dbReference type="Pfam" id="PF13231"/>
    </source>
</evidence>
<dbReference type="RefSeq" id="WP_093148277.1">
    <property type="nucleotide sequence ID" value="NZ_FNEK01000002.1"/>
</dbReference>
<evidence type="ECO:0000256" key="6">
    <source>
        <dbReference type="ARBA" id="ARBA00022989"/>
    </source>
</evidence>